<evidence type="ECO:0000313" key="2">
    <source>
        <dbReference type="Proteomes" id="UP000189628"/>
    </source>
</evidence>
<protein>
    <submittedName>
        <fullName evidence="1">Uncharacterized protein</fullName>
    </submittedName>
</protein>
<dbReference type="EMBL" id="CP019911">
    <property type="protein sequence ID" value="AQW28826.1"/>
    <property type="molecule type" value="Genomic_DNA"/>
</dbReference>
<evidence type="ECO:0000313" key="1">
    <source>
        <dbReference type="EMBL" id="AQW28826.1"/>
    </source>
</evidence>
<dbReference type="Proteomes" id="UP000189628">
    <property type="component" value="Chromosome"/>
</dbReference>
<sequence length="134" mass="15178">MAFMDANLRPGPIIACRLAVTARRVALSMGFLGMRASYEPEWIVCVCNSRCEWYIYVLRCAVMRDTQQVRAWLRSQRGRRGAVAKAIGVNAKTLERIVHESDYFPRSDTLEKIDAYIDKVEAEARAEGACPNPH</sequence>
<gene>
    <name evidence="1" type="ORF">B0B51_01535</name>
</gene>
<reference evidence="1 2" key="1">
    <citation type="submission" date="2017-02" db="EMBL/GenBank/DDBJ databases">
        <title>Blood Disease Bacterium A2-HR MARDI.</title>
        <authorList>
            <person name="Badrun R."/>
            <person name="Abu Bakar N."/>
            <person name="Laboh R."/>
        </authorList>
    </citation>
    <scope>NUCLEOTIDE SEQUENCE [LARGE SCALE GENOMIC DNA]</scope>
    <source>
        <strain evidence="1 2">A2-HR MARDI</strain>
    </source>
</reference>
<organism evidence="1 2">
    <name type="scientific">blood disease bacterium A2-HR MARDI</name>
    <dbReference type="NCBI Taxonomy" id="1944648"/>
    <lineage>
        <taxon>Bacteria</taxon>
        <taxon>Pseudomonadati</taxon>
        <taxon>Pseudomonadota</taxon>
        <taxon>Betaproteobacteria</taxon>
        <taxon>Burkholderiales</taxon>
        <taxon>Burkholderiaceae</taxon>
        <taxon>Ralstonia</taxon>
        <taxon>Ralstonia solanacearum species complex</taxon>
    </lineage>
</organism>
<proteinExistence type="predicted"/>
<name>A0A1U9VE20_9RALS</name>
<dbReference type="AlphaFoldDB" id="A0A1U9VE20"/>
<accession>A0A1U9VE20</accession>